<feature type="domain" description="ABC3 transporter permease C-terminal" evidence="8">
    <location>
        <begin position="827"/>
        <end position="944"/>
    </location>
</feature>
<dbReference type="PANTHER" id="PTHR30572:SF4">
    <property type="entry name" value="ABC TRANSPORTER PERMEASE YTRF"/>
    <property type="match status" value="1"/>
</dbReference>
<evidence type="ECO:0000256" key="7">
    <source>
        <dbReference type="SAM" id="Phobius"/>
    </source>
</evidence>
<comment type="caution">
    <text evidence="9">The sequence shown here is derived from an EMBL/GenBank/DDBJ whole genome shotgun (WGS) entry which is preliminary data.</text>
</comment>
<sequence length="952" mass="108859">MVWLLIFILFLFFIIFVTSKKYLLKISFKNIFKKKLETLLMILGSMVGIAFIIGAFGINDSFNNFVYENVDKFLGEIDEVVYFPDKYNLSKLESFKSELLEKDLTDGFLKGYFRLMAIGHKDSLKKLDFSSLTQAGVLSYDFDNIENFGIEKREIPDYIKNLKDDEVIMSKDLAELLDFKIGDEIEIFSDFNPLSLLFQKKYKIVDIKELNGIYNFRGPTSQAYNGIIYLNERTVRKVLNIPENIDATHYFISNRGNTIQGNNYSEVILELYNNYENDFDLFAVKKNQLDNITSGNISLVFLFFSGFSIIAGGILILNMYSMLVDERKKDFGILRANGFKKKDIRNLFFLESIFYTIFSIPFGIASGVGLSFFTFLNVVNYSKNIDTFSFINNIPVIEKFYISLNSIVYGSLIGLLLPLSLGFFYTFKLNKLSIVNAIKDVQEFKETKKLSFFNIIIFLLFLSIAYFYRENYIILLSLFLYFLSLVIKGKYNVFGTILNFLIILLNIYFIDNSIFISGIKSFIVIISFITIFILNFKNIESFLLFVFKFLGKGFSSLKIGTAYSLRKTKKTSIILTLYTLIIFLIVVLTIIPYIQETNILKTKDKLFAGFDGVVVNLPWILSKNVDENFLDDRNEITASGRFYFGSGGVKDTVVPILTGTKEFFYENSVEIEGVIPELKNKSSKEIWDFIYNNPEYGVFPNDYESFLNLIPGEFVDFKINKSTFLPGSKPDFNPIDGEFIKVKYAAKVKSKETSLIVGPVISFKNDNVSLFIKNSLGGYFFKLKDYELSKDSLLDYFKSNNSFSIFVDDFIDFGIKAASGVINIINSFLYFGLIIGVIAISITAVKSISERKRIIGMLKAIGFKSNMIFNSVFVENTIIIFAGIISGYFSGIFSSYYIYKSIFSDTNISFEVPILNLSIIAIIIYIISIIFSLYPAFKASKIAPYEAMKSID</sequence>
<proteinExistence type="inferred from homology"/>
<evidence type="ECO:0000256" key="2">
    <source>
        <dbReference type="ARBA" id="ARBA00022475"/>
    </source>
</evidence>
<evidence type="ECO:0000256" key="3">
    <source>
        <dbReference type="ARBA" id="ARBA00022692"/>
    </source>
</evidence>
<feature type="transmembrane region" description="Helical" evidence="7">
    <location>
        <begin position="36"/>
        <end position="58"/>
    </location>
</feature>
<feature type="transmembrane region" description="Helical" evidence="7">
    <location>
        <begin position="407"/>
        <end position="429"/>
    </location>
</feature>
<name>A0AA45C4A1_9BACT</name>
<feature type="transmembrane region" description="Helical" evidence="7">
    <location>
        <begin position="6"/>
        <end position="24"/>
    </location>
</feature>
<dbReference type="GO" id="GO:0022857">
    <property type="term" value="F:transmembrane transporter activity"/>
    <property type="evidence" value="ECO:0007669"/>
    <property type="project" value="TreeGrafter"/>
</dbReference>
<evidence type="ECO:0000256" key="4">
    <source>
        <dbReference type="ARBA" id="ARBA00022989"/>
    </source>
</evidence>
<feature type="transmembrane region" description="Helical" evidence="7">
    <location>
        <begin position="498"/>
        <end position="516"/>
    </location>
</feature>
<organism evidence="9 10">
    <name type="scientific">Oceanotoga teriensis</name>
    <dbReference type="NCBI Taxonomy" id="515440"/>
    <lineage>
        <taxon>Bacteria</taxon>
        <taxon>Thermotogati</taxon>
        <taxon>Thermotogota</taxon>
        <taxon>Thermotogae</taxon>
        <taxon>Petrotogales</taxon>
        <taxon>Petrotogaceae</taxon>
        <taxon>Oceanotoga</taxon>
    </lineage>
</organism>
<comment type="similarity">
    <text evidence="6">Belongs to the ABC-4 integral membrane protein family.</text>
</comment>
<evidence type="ECO:0000256" key="5">
    <source>
        <dbReference type="ARBA" id="ARBA00023136"/>
    </source>
</evidence>
<dbReference type="PANTHER" id="PTHR30572">
    <property type="entry name" value="MEMBRANE COMPONENT OF TRANSPORTER-RELATED"/>
    <property type="match status" value="1"/>
</dbReference>
<evidence type="ECO:0000256" key="6">
    <source>
        <dbReference type="ARBA" id="ARBA00038076"/>
    </source>
</evidence>
<keyword evidence="2" id="KW-1003">Cell membrane</keyword>
<feature type="transmembrane region" description="Helical" evidence="7">
    <location>
        <begin position="522"/>
        <end position="550"/>
    </location>
</feature>
<evidence type="ECO:0000313" key="9">
    <source>
        <dbReference type="EMBL" id="PWJ84697.1"/>
    </source>
</evidence>
<evidence type="ECO:0000313" key="10">
    <source>
        <dbReference type="Proteomes" id="UP000245921"/>
    </source>
</evidence>
<dbReference type="AlphaFoldDB" id="A0AA45C4A1"/>
<keyword evidence="3 7" id="KW-0812">Transmembrane</keyword>
<keyword evidence="5 7" id="KW-0472">Membrane</keyword>
<feature type="transmembrane region" description="Helical" evidence="7">
    <location>
        <begin position="868"/>
        <end position="893"/>
    </location>
</feature>
<feature type="transmembrane region" description="Helical" evidence="7">
    <location>
        <begin position="347"/>
        <end position="373"/>
    </location>
</feature>
<evidence type="ECO:0000259" key="8">
    <source>
        <dbReference type="Pfam" id="PF02687"/>
    </source>
</evidence>
<reference evidence="9 10" key="1">
    <citation type="submission" date="2018-05" db="EMBL/GenBank/DDBJ databases">
        <title>Genomic Encyclopedia of Type Strains, Phase IV (KMG-IV): sequencing the most valuable type-strain genomes for metagenomic binning, comparative biology and taxonomic classification.</title>
        <authorList>
            <person name="Goeker M."/>
        </authorList>
    </citation>
    <scope>NUCLEOTIDE SEQUENCE [LARGE SCALE GENOMIC DNA]</scope>
    <source>
        <strain evidence="9 10">DSM 24906</strain>
    </source>
</reference>
<dbReference type="RefSeq" id="WP_109606730.1">
    <property type="nucleotide sequence ID" value="NZ_QGGI01000039.1"/>
</dbReference>
<feature type="transmembrane region" description="Helical" evidence="7">
    <location>
        <begin position="450"/>
        <end position="468"/>
    </location>
</feature>
<evidence type="ECO:0000256" key="1">
    <source>
        <dbReference type="ARBA" id="ARBA00004651"/>
    </source>
</evidence>
<accession>A0AA45C4A1</accession>
<gene>
    <name evidence="9" type="ORF">C7380_1393</name>
</gene>
<dbReference type="InterPro" id="IPR050250">
    <property type="entry name" value="Macrolide_Exporter_MacB"/>
</dbReference>
<feature type="transmembrane region" description="Helical" evidence="7">
    <location>
        <begin position="474"/>
        <end position="491"/>
    </location>
</feature>
<keyword evidence="10" id="KW-1185">Reference proteome</keyword>
<dbReference type="Proteomes" id="UP000245921">
    <property type="component" value="Unassembled WGS sequence"/>
</dbReference>
<dbReference type="Pfam" id="PF02687">
    <property type="entry name" value="FtsX"/>
    <property type="match status" value="2"/>
</dbReference>
<keyword evidence="4 7" id="KW-1133">Transmembrane helix</keyword>
<comment type="subcellular location">
    <subcellularLocation>
        <location evidence="1">Cell membrane</location>
        <topology evidence="1">Multi-pass membrane protein</topology>
    </subcellularLocation>
</comment>
<feature type="transmembrane region" description="Helical" evidence="7">
    <location>
        <begin position="297"/>
        <end position="320"/>
    </location>
</feature>
<feature type="transmembrane region" description="Helical" evidence="7">
    <location>
        <begin position="828"/>
        <end position="848"/>
    </location>
</feature>
<dbReference type="GO" id="GO:0005886">
    <property type="term" value="C:plasma membrane"/>
    <property type="evidence" value="ECO:0007669"/>
    <property type="project" value="UniProtKB-SubCell"/>
</dbReference>
<dbReference type="InterPro" id="IPR003838">
    <property type="entry name" value="ABC3_permease_C"/>
</dbReference>
<dbReference type="EMBL" id="QGGI01000039">
    <property type="protein sequence ID" value="PWJ84697.1"/>
    <property type="molecule type" value="Genomic_DNA"/>
</dbReference>
<feature type="transmembrane region" description="Helical" evidence="7">
    <location>
        <begin position="913"/>
        <end position="934"/>
    </location>
</feature>
<protein>
    <submittedName>
        <fullName evidence="9">ABC transport system permease protein</fullName>
    </submittedName>
</protein>
<feature type="domain" description="ABC3 transporter permease C-terminal" evidence="8">
    <location>
        <begin position="303"/>
        <end position="433"/>
    </location>
</feature>
<feature type="transmembrane region" description="Helical" evidence="7">
    <location>
        <begin position="571"/>
        <end position="594"/>
    </location>
</feature>